<dbReference type="PROSITE" id="PS00463">
    <property type="entry name" value="ZN2_CY6_FUNGAL_1"/>
    <property type="match status" value="1"/>
</dbReference>
<dbReference type="OrthoDB" id="4937900at2759"/>
<dbReference type="Pfam" id="PF00172">
    <property type="entry name" value="Zn_clus"/>
    <property type="match status" value="1"/>
</dbReference>
<dbReference type="GO" id="GO:0001228">
    <property type="term" value="F:DNA-binding transcription activator activity, RNA polymerase II-specific"/>
    <property type="evidence" value="ECO:0007669"/>
    <property type="project" value="TreeGrafter"/>
</dbReference>
<feature type="region of interest" description="Disordered" evidence="2">
    <location>
        <begin position="53"/>
        <end position="88"/>
    </location>
</feature>
<sequence length="406" mass="45104">MQRRSHKKSRGGCLQCKRRHVKCDEQHPACRLCVVSGHACSFSTQPLSISARTKGHVNGQSTMSSDEGTPSEASNTMQSVTPPIPQTSRPTLYIYSRATDQPTEALHSVLNNAVNLEHMELLLHFTQAEDLFSLGGDRAAHREYLTTDQVLDISIRNPYLLHQILAFSARHLASIQPSKAAAHMHQAMTLQTRAVSLFNASNTPITRETCVPVLLFATILGHHVLADTLCRRDATNLDAFLVLFVQCLDTLRGVYAIFLEAKPFWQESVLAQILSLSSSLTSRAPVGNRCQRVKEFVEASLGLSSNDKEACQVAIGYLQVGFDALLAEQEEEGNRYQMLFLWCILVPKEFITLLSVKSTEALMVLGHYAILLGYGGRIWQVENAGEYILGLLRTGLDESSEWDWTC</sequence>
<reference evidence="4 5" key="1">
    <citation type="submission" date="2016-05" db="EMBL/GenBank/DDBJ databases">
        <title>Comparative analysis of secretome profiles of manganese(II)-oxidizing ascomycete fungi.</title>
        <authorList>
            <consortium name="DOE Joint Genome Institute"/>
            <person name="Zeiner C.A."/>
            <person name="Purvine S.O."/>
            <person name="Zink E.M."/>
            <person name="Wu S."/>
            <person name="Pasa-Tolic L."/>
            <person name="Chaput D.L."/>
            <person name="Haridas S."/>
            <person name="Grigoriev I.V."/>
            <person name="Santelli C.M."/>
            <person name="Hansel C.M."/>
        </authorList>
    </citation>
    <scope>NUCLEOTIDE SEQUENCE [LARGE SCALE GENOMIC DNA]</scope>
    <source>
        <strain evidence="4 5">AP3s5-JAC2a</strain>
    </source>
</reference>
<evidence type="ECO:0000256" key="1">
    <source>
        <dbReference type="ARBA" id="ARBA00023242"/>
    </source>
</evidence>
<dbReference type="PANTHER" id="PTHR47784">
    <property type="entry name" value="STEROL UPTAKE CONTROL PROTEIN 2"/>
    <property type="match status" value="1"/>
</dbReference>
<dbReference type="Proteomes" id="UP000077069">
    <property type="component" value="Unassembled WGS sequence"/>
</dbReference>
<dbReference type="STRING" id="1460663.A0A177BZU7"/>
<organism evidence="4 5">
    <name type="scientific">Paraphaeosphaeria sporulosa</name>
    <dbReference type="NCBI Taxonomy" id="1460663"/>
    <lineage>
        <taxon>Eukaryota</taxon>
        <taxon>Fungi</taxon>
        <taxon>Dikarya</taxon>
        <taxon>Ascomycota</taxon>
        <taxon>Pezizomycotina</taxon>
        <taxon>Dothideomycetes</taxon>
        <taxon>Pleosporomycetidae</taxon>
        <taxon>Pleosporales</taxon>
        <taxon>Massarineae</taxon>
        <taxon>Didymosphaeriaceae</taxon>
        <taxon>Paraphaeosphaeria</taxon>
    </lineage>
</organism>
<protein>
    <recommendedName>
        <fullName evidence="3">Zn(2)-C6 fungal-type domain-containing protein</fullName>
    </recommendedName>
</protein>
<evidence type="ECO:0000313" key="4">
    <source>
        <dbReference type="EMBL" id="OAG01064.1"/>
    </source>
</evidence>
<dbReference type="InterPro" id="IPR036864">
    <property type="entry name" value="Zn2-C6_fun-type_DNA-bd_sf"/>
</dbReference>
<feature type="compositionally biased region" description="Polar residues" evidence="2">
    <location>
        <begin position="58"/>
        <end position="88"/>
    </location>
</feature>
<keyword evidence="1" id="KW-0539">Nucleus</keyword>
<feature type="domain" description="Zn(2)-C6 fungal-type" evidence="3">
    <location>
        <begin position="12"/>
        <end position="42"/>
    </location>
</feature>
<dbReference type="InterPro" id="IPR001138">
    <property type="entry name" value="Zn2Cys6_DnaBD"/>
</dbReference>
<dbReference type="GO" id="GO:0008270">
    <property type="term" value="F:zinc ion binding"/>
    <property type="evidence" value="ECO:0007669"/>
    <property type="project" value="InterPro"/>
</dbReference>
<evidence type="ECO:0000256" key="2">
    <source>
        <dbReference type="SAM" id="MobiDB-lite"/>
    </source>
</evidence>
<name>A0A177BZU7_9PLEO</name>
<dbReference type="PANTHER" id="PTHR47784:SF4">
    <property type="entry name" value="ZN(II)2CYS6 TRANSCRIPTION FACTOR (EUROFUNG)"/>
    <property type="match status" value="1"/>
</dbReference>
<gene>
    <name evidence="4" type="ORF">CC84DRAFT_1154523</name>
</gene>
<dbReference type="InParanoid" id="A0A177BZU7"/>
<dbReference type="SUPFAM" id="SSF57701">
    <property type="entry name" value="Zn2/Cys6 DNA-binding domain"/>
    <property type="match status" value="1"/>
</dbReference>
<dbReference type="InterPro" id="IPR053157">
    <property type="entry name" value="Sterol_Uptake_Regulator"/>
</dbReference>
<proteinExistence type="predicted"/>
<accession>A0A177BZU7</accession>
<evidence type="ECO:0000259" key="3">
    <source>
        <dbReference type="PROSITE" id="PS50048"/>
    </source>
</evidence>
<dbReference type="RefSeq" id="XP_018031429.1">
    <property type="nucleotide sequence ID" value="XM_018176892.1"/>
</dbReference>
<dbReference type="EMBL" id="KV441558">
    <property type="protein sequence ID" value="OAG01064.1"/>
    <property type="molecule type" value="Genomic_DNA"/>
</dbReference>
<dbReference type="CDD" id="cd00067">
    <property type="entry name" value="GAL4"/>
    <property type="match status" value="1"/>
</dbReference>
<dbReference type="SMART" id="SM00066">
    <property type="entry name" value="GAL4"/>
    <property type="match status" value="1"/>
</dbReference>
<dbReference type="PROSITE" id="PS50048">
    <property type="entry name" value="ZN2_CY6_FUNGAL_2"/>
    <property type="match status" value="1"/>
</dbReference>
<keyword evidence="5" id="KW-1185">Reference proteome</keyword>
<evidence type="ECO:0000313" key="5">
    <source>
        <dbReference type="Proteomes" id="UP000077069"/>
    </source>
</evidence>
<dbReference type="AlphaFoldDB" id="A0A177BZU7"/>
<dbReference type="GeneID" id="28760378"/>
<dbReference type="Gene3D" id="4.10.240.10">
    <property type="entry name" value="Zn(2)-C6 fungal-type DNA-binding domain"/>
    <property type="match status" value="1"/>
</dbReference>